<organism evidence="10 11">
    <name type="scientific">Streptomyces typhae</name>
    <dbReference type="NCBI Taxonomy" id="2681492"/>
    <lineage>
        <taxon>Bacteria</taxon>
        <taxon>Bacillati</taxon>
        <taxon>Actinomycetota</taxon>
        <taxon>Actinomycetes</taxon>
        <taxon>Kitasatosporales</taxon>
        <taxon>Streptomycetaceae</taxon>
        <taxon>Streptomyces</taxon>
    </lineage>
</organism>
<feature type="transmembrane region" description="Helical" evidence="8">
    <location>
        <begin position="465"/>
        <end position="485"/>
    </location>
</feature>
<evidence type="ECO:0000256" key="7">
    <source>
        <dbReference type="SAM" id="MobiDB-lite"/>
    </source>
</evidence>
<dbReference type="GO" id="GO:0005886">
    <property type="term" value="C:plasma membrane"/>
    <property type="evidence" value="ECO:0007669"/>
    <property type="project" value="UniProtKB-SubCell"/>
</dbReference>
<comment type="subcellular location">
    <subcellularLocation>
        <location evidence="1">Cell membrane</location>
        <topology evidence="1">Multi-pass membrane protein</topology>
    </subcellularLocation>
</comment>
<accession>A0A6L6WUJ1</accession>
<dbReference type="Pfam" id="PF07690">
    <property type="entry name" value="MFS_1"/>
    <property type="match status" value="1"/>
</dbReference>
<feature type="transmembrane region" description="Helical" evidence="8">
    <location>
        <begin position="38"/>
        <end position="60"/>
    </location>
</feature>
<name>A0A6L6WUJ1_9ACTN</name>
<dbReference type="PANTHER" id="PTHR42718:SF9">
    <property type="entry name" value="MAJOR FACILITATOR SUPERFAMILY MULTIDRUG TRANSPORTER MFSC"/>
    <property type="match status" value="1"/>
</dbReference>
<keyword evidence="4 8" id="KW-1133">Transmembrane helix</keyword>
<keyword evidence="2" id="KW-0813">Transport</keyword>
<proteinExistence type="predicted"/>
<reference evidence="10 11" key="1">
    <citation type="submission" date="2019-11" db="EMBL/GenBank/DDBJ databases">
        <title>Streptomyces typhae sp. nov., a novel endophytic actinomycete isolated from the root of cattail pollen (Typha angustifolia L.).</title>
        <authorList>
            <person name="Peng C."/>
        </authorList>
    </citation>
    <scope>NUCLEOTIDE SEQUENCE [LARGE SCALE GENOMIC DNA]</scope>
    <source>
        <strain evidence="11">p1417</strain>
    </source>
</reference>
<feature type="transmembrane region" description="Helical" evidence="8">
    <location>
        <begin position="359"/>
        <end position="378"/>
    </location>
</feature>
<dbReference type="Proteomes" id="UP000483802">
    <property type="component" value="Unassembled WGS sequence"/>
</dbReference>
<feature type="transmembrane region" description="Helical" evidence="8">
    <location>
        <begin position="75"/>
        <end position="93"/>
    </location>
</feature>
<dbReference type="InterPro" id="IPR020846">
    <property type="entry name" value="MFS_dom"/>
</dbReference>
<feature type="transmembrane region" description="Helical" evidence="8">
    <location>
        <begin position="167"/>
        <end position="185"/>
    </location>
</feature>
<feature type="transmembrane region" description="Helical" evidence="8">
    <location>
        <begin position="328"/>
        <end position="347"/>
    </location>
</feature>
<feature type="transmembrane region" description="Helical" evidence="8">
    <location>
        <begin position="231"/>
        <end position="248"/>
    </location>
</feature>
<evidence type="ECO:0000256" key="4">
    <source>
        <dbReference type="ARBA" id="ARBA00022989"/>
    </source>
</evidence>
<dbReference type="PROSITE" id="PS50850">
    <property type="entry name" value="MFS"/>
    <property type="match status" value="1"/>
</dbReference>
<dbReference type="RefSeq" id="WP_157163963.1">
    <property type="nucleotide sequence ID" value="NZ_WPNZ01000001.1"/>
</dbReference>
<comment type="caution">
    <text evidence="10">The sequence shown here is derived from an EMBL/GenBank/DDBJ whole genome shotgun (WGS) entry which is preliminary data.</text>
</comment>
<dbReference type="InterPro" id="IPR011701">
    <property type="entry name" value="MFS"/>
</dbReference>
<keyword evidence="6" id="KW-0046">Antibiotic resistance</keyword>
<dbReference type="GO" id="GO:0022857">
    <property type="term" value="F:transmembrane transporter activity"/>
    <property type="evidence" value="ECO:0007669"/>
    <property type="project" value="InterPro"/>
</dbReference>
<evidence type="ECO:0000313" key="11">
    <source>
        <dbReference type="Proteomes" id="UP000483802"/>
    </source>
</evidence>
<sequence length="497" mass="49320">MPAPAHSPSTRRAATPPSPGDPGAPGAPRPPGPLKRSALLVLCACVLVAQGMVAAINLLLPQLSASGLDLSASELLWTVDAYVIVFAGLLIPAGALGDRYGRKGALLAGIGLFAAGAAVSALAGSAALLIAGRGVSGAGAALIMPATMSILMRVAPPEQRPRALASWTLAVGLGGFAGNAGGGLVGEYLSWRALFWVMVPLAAVLALAAARAVPRTDHSAGTPAAPALDPVGTLLLTAGLVAVLFGIIESPMHGWASARILGAFAAGAVLLALFTAHALRSPAPLVDPRVFRSARLRAATLGTAAGFFGLFALFYVNSQYLQYVQGYGAARAGFAILPLTVGMALVPRFAARWAASPRPVAGGGLLLVGAGLLATSTVGAGTPYAVYACWLLVISAGTGLCMPALTMSVVSALPPRQAGLGSGLGTSAREIGAALGVAVTGTVLADHTGTGHAGGAADFTSGMAAALRVVGIVVIVAAAVVWAGFSGRDRGGEKIPV</sequence>
<evidence type="ECO:0000313" key="10">
    <source>
        <dbReference type="EMBL" id="MVO83611.1"/>
    </source>
</evidence>
<evidence type="ECO:0000256" key="1">
    <source>
        <dbReference type="ARBA" id="ARBA00004651"/>
    </source>
</evidence>
<feature type="domain" description="Major facilitator superfamily (MFS) profile" evidence="9">
    <location>
        <begin position="38"/>
        <end position="489"/>
    </location>
</feature>
<dbReference type="Gene3D" id="1.20.1250.20">
    <property type="entry name" value="MFS general substrate transporter like domains"/>
    <property type="match status" value="1"/>
</dbReference>
<dbReference type="EMBL" id="WPNZ01000001">
    <property type="protein sequence ID" value="MVO83611.1"/>
    <property type="molecule type" value="Genomic_DNA"/>
</dbReference>
<feature type="region of interest" description="Disordered" evidence="7">
    <location>
        <begin position="1"/>
        <end position="30"/>
    </location>
</feature>
<dbReference type="GO" id="GO:0046677">
    <property type="term" value="P:response to antibiotic"/>
    <property type="evidence" value="ECO:0007669"/>
    <property type="project" value="UniProtKB-KW"/>
</dbReference>
<dbReference type="AlphaFoldDB" id="A0A6L6WUJ1"/>
<evidence type="ECO:0000256" key="6">
    <source>
        <dbReference type="ARBA" id="ARBA00023251"/>
    </source>
</evidence>
<feature type="compositionally biased region" description="Pro residues" evidence="7">
    <location>
        <begin position="16"/>
        <end position="30"/>
    </location>
</feature>
<feature type="transmembrane region" description="Helical" evidence="8">
    <location>
        <begin position="105"/>
        <end position="131"/>
    </location>
</feature>
<evidence type="ECO:0000256" key="2">
    <source>
        <dbReference type="ARBA" id="ARBA00022448"/>
    </source>
</evidence>
<dbReference type="Gene3D" id="1.20.1720.10">
    <property type="entry name" value="Multidrug resistance protein D"/>
    <property type="match status" value="1"/>
</dbReference>
<feature type="transmembrane region" description="Helical" evidence="8">
    <location>
        <begin position="191"/>
        <end position="210"/>
    </location>
</feature>
<dbReference type="InterPro" id="IPR036259">
    <property type="entry name" value="MFS_trans_sf"/>
</dbReference>
<gene>
    <name evidence="10" type="ORF">GPA10_02240</name>
</gene>
<dbReference type="PANTHER" id="PTHR42718">
    <property type="entry name" value="MAJOR FACILITATOR SUPERFAMILY MULTIDRUG TRANSPORTER MFSC"/>
    <property type="match status" value="1"/>
</dbReference>
<keyword evidence="5 8" id="KW-0472">Membrane</keyword>
<protein>
    <submittedName>
        <fullName evidence="10">MFS transporter</fullName>
    </submittedName>
</protein>
<feature type="transmembrane region" description="Helical" evidence="8">
    <location>
        <begin position="384"/>
        <end position="406"/>
    </location>
</feature>
<keyword evidence="3 8" id="KW-0812">Transmembrane</keyword>
<evidence type="ECO:0000259" key="9">
    <source>
        <dbReference type="PROSITE" id="PS50850"/>
    </source>
</evidence>
<keyword evidence="11" id="KW-1185">Reference proteome</keyword>
<dbReference type="SUPFAM" id="SSF103473">
    <property type="entry name" value="MFS general substrate transporter"/>
    <property type="match status" value="1"/>
</dbReference>
<evidence type="ECO:0000256" key="8">
    <source>
        <dbReference type="SAM" id="Phobius"/>
    </source>
</evidence>
<evidence type="ECO:0000256" key="5">
    <source>
        <dbReference type="ARBA" id="ARBA00023136"/>
    </source>
</evidence>
<feature type="transmembrane region" description="Helical" evidence="8">
    <location>
        <begin position="260"/>
        <end position="279"/>
    </location>
</feature>
<feature type="transmembrane region" description="Helical" evidence="8">
    <location>
        <begin position="299"/>
        <end position="316"/>
    </location>
</feature>
<evidence type="ECO:0000256" key="3">
    <source>
        <dbReference type="ARBA" id="ARBA00022692"/>
    </source>
</evidence>
<dbReference type="CDD" id="cd17321">
    <property type="entry name" value="MFS_MMR_MDR_like"/>
    <property type="match status" value="1"/>
</dbReference>